<dbReference type="Proteomes" id="UP000002968">
    <property type="component" value="Unassembled WGS sequence"/>
</dbReference>
<dbReference type="EMBL" id="GG657758">
    <property type="protein sequence ID" value="EFL37544.1"/>
    <property type="molecule type" value="Genomic_DNA"/>
</dbReference>
<protein>
    <submittedName>
        <fullName evidence="2">Uncharacterized protein</fullName>
    </submittedName>
</protein>
<organism evidence="2 3">
    <name type="scientific">Streptomyces griseoflavus Tu4000</name>
    <dbReference type="NCBI Taxonomy" id="467200"/>
    <lineage>
        <taxon>Bacteria</taxon>
        <taxon>Bacillati</taxon>
        <taxon>Actinomycetota</taxon>
        <taxon>Actinomycetes</taxon>
        <taxon>Kitasatosporales</taxon>
        <taxon>Streptomycetaceae</taxon>
        <taxon>Streptomyces</taxon>
    </lineage>
</organism>
<evidence type="ECO:0000256" key="1">
    <source>
        <dbReference type="SAM" id="MobiDB-lite"/>
    </source>
</evidence>
<proteinExistence type="predicted"/>
<evidence type="ECO:0000313" key="2">
    <source>
        <dbReference type="EMBL" id="EFL37544.1"/>
    </source>
</evidence>
<dbReference type="HOGENOM" id="CLU_3048450_0_0_11"/>
<gene>
    <name evidence="2" type="ORF">SSRG_00348</name>
</gene>
<dbReference type="STRING" id="467200.SSRG_00348"/>
<sequence>MIAVKGEQKCSAPVRRLELVPRHVRLPGASTASHGRAYPGHQESIGRTEKGNQP</sequence>
<name>D9XQH1_9ACTN</name>
<keyword evidence="3" id="KW-1185">Reference proteome</keyword>
<accession>D9XQH1</accession>
<feature type="region of interest" description="Disordered" evidence="1">
    <location>
        <begin position="23"/>
        <end position="54"/>
    </location>
</feature>
<reference evidence="2" key="1">
    <citation type="submission" date="2009-02" db="EMBL/GenBank/DDBJ databases">
        <title>Annotation of Streptomyces griseoflavus strain Tu4000.</title>
        <authorList>
            <consortium name="The Broad Institute Genome Sequencing Platform"/>
            <consortium name="Broad Institute Microbial Sequencing Center"/>
            <person name="Fischbach M."/>
            <person name="Godfrey P."/>
            <person name="Ward D."/>
            <person name="Young S."/>
            <person name="Zeng Q."/>
            <person name="Koehrsen M."/>
            <person name="Alvarado L."/>
            <person name="Berlin A.M."/>
            <person name="Bochicchio J."/>
            <person name="Borenstein D."/>
            <person name="Chapman S.B."/>
            <person name="Chen Z."/>
            <person name="Engels R."/>
            <person name="Freedman E."/>
            <person name="Gellesch M."/>
            <person name="Goldberg J."/>
            <person name="Griggs A."/>
            <person name="Gujja S."/>
            <person name="Heilman E.R."/>
            <person name="Heiman D.I."/>
            <person name="Hepburn T.A."/>
            <person name="Howarth C."/>
            <person name="Jen D."/>
            <person name="Larson L."/>
            <person name="Lewis B."/>
            <person name="Mehta T."/>
            <person name="Park D."/>
            <person name="Pearson M."/>
            <person name="Richards J."/>
            <person name="Roberts A."/>
            <person name="Saif S."/>
            <person name="Shea T.D."/>
            <person name="Shenoy N."/>
            <person name="Sisk P."/>
            <person name="Stolte C."/>
            <person name="Sykes S.N."/>
            <person name="Thomson T."/>
            <person name="Walk T."/>
            <person name="White J."/>
            <person name="Yandava C."/>
            <person name="Straight P."/>
            <person name="Clardy J."/>
            <person name="Hung D."/>
            <person name="Kolter R."/>
            <person name="Mekalanos J."/>
            <person name="Walker S."/>
            <person name="Walsh C.T."/>
            <person name="Wieland-Brown L.C."/>
            <person name="Haas B."/>
            <person name="Nusbaum C."/>
            <person name="Birren B."/>
        </authorList>
    </citation>
    <scope>NUCLEOTIDE SEQUENCE [LARGE SCALE GENOMIC DNA]</scope>
    <source>
        <strain evidence="2">Tu4000</strain>
    </source>
</reference>
<evidence type="ECO:0000313" key="3">
    <source>
        <dbReference type="Proteomes" id="UP000002968"/>
    </source>
</evidence>
<dbReference type="AlphaFoldDB" id="D9XQH1"/>
<feature type="compositionally biased region" description="Basic and acidic residues" evidence="1">
    <location>
        <begin position="44"/>
        <end position="54"/>
    </location>
</feature>